<sequence length="105" mass="12463">MRTRPRRRARDRKGTQERSWKTDEEEREADGDIKEELLFADVQGTRGVPRMCNMRVYTTGEKEEKKEGEGKYRNFRERVIFRSGGHAITRVVDSLSRKAARRFDK</sequence>
<feature type="region of interest" description="Disordered" evidence="1">
    <location>
        <begin position="1"/>
        <end position="27"/>
    </location>
</feature>
<name>A0AAV2N4C8_9HYME</name>
<dbReference type="EMBL" id="OZ034824">
    <property type="protein sequence ID" value="CAL1674450.1"/>
    <property type="molecule type" value="Genomic_DNA"/>
</dbReference>
<evidence type="ECO:0000313" key="2">
    <source>
        <dbReference type="EMBL" id="CAL1674450.1"/>
    </source>
</evidence>
<feature type="compositionally biased region" description="Basic residues" evidence="1">
    <location>
        <begin position="1"/>
        <end position="11"/>
    </location>
</feature>
<dbReference type="Proteomes" id="UP001497644">
    <property type="component" value="Chromosome 1"/>
</dbReference>
<proteinExistence type="predicted"/>
<accession>A0AAV2N4C8</accession>
<protein>
    <submittedName>
        <fullName evidence="2">Uncharacterized protein</fullName>
    </submittedName>
</protein>
<evidence type="ECO:0000256" key="1">
    <source>
        <dbReference type="SAM" id="MobiDB-lite"/>
    </source>
</evidence>
<keyword evidence="3" id="KW-1185">Reference proteome</keyword>
<dbReference type="AlphaFoldDB" id="A0AAV2N4C8"/>
<gene>
    <name evidence="2" type="ORF">LPLAT_LOCUS1118</name>
</gene>
<reference evidence="2 3" key="1">
    <citation type="submission" date="2024-04" db="EMBL/GenBank/DDBJ databases">
        <authorList>
            <consortium name="Molecular Ecology Group"/>
        </authorList>
    </citation>
    <scope>NUCLEOTIDE SEQUENCE [LARGE SCALE GENOMIC DNA]</scope>
</reference>
<evidence type="ECO:0000313" key="3">
    <source>
        <dbReference type="Proteomes" id="UP001497644"/>
    </source>
</evidence>
<organism evidence="2 3">
    <name type="scientific">Lasius platythorax</name>
    <dbReference type="NCBI Taxonomy" id="488582"/>
    <lineage>
        <taxon>Eukaryota</taxon>
        <taxon>Metazoa</taxon>
        <taxon>Ecdysozoa</taxon>
        <taxon>Arthropoda</taxon>
        <taxon>Hexapoda</taxon>
        <taxon>Insecta</taxon>
        <taxon>Pterygota</taxon>
        <taxon>Neoptera</taxon>
        <taxon>Endopterygota</taxon>
        <taxon>Hymenoptera</taxon>
        <taxon>Apocrita</taxon>
        <taxon>Aculeata</taxon>
        <taxon>Formicoidea</taxon>
        <taxon>Formicidae</taxon>
        <taxon>Formicinae</taxon>
        <taxon>Lasius</taxon>
        <taxon>Lasius</taxon>
    </lineage>
</organism>
<feature type="compositionally biased region" description="Basic and acidic residues" evidence="1">
    <location>
        <begin position="12"/>
        <end position="27"/>
    </location>
</feature>